<evidence type="ECO:0000256" key="3">
    <source>
        <dbReference type="ARBA" id="ARBA00022989"/>
    </source>
</evidence>
<feature type="transmembrane region" description="Helical" evidence="5">
    <location>
        <begin position="419"/>
        <end position="438"/>
    </location>
</feature>
<dbReference type="PANTHER" id="PTHR22950:SF349">
    <property type="entry name" value="AMINO ACID TRANSPORTER TRANSMEMBRANE DOMAIN-CONTAINING PROTEIN"/>
    <property type="match status" value="1"/>
</dbReference>
<keyword evidence="4 5" id="KW-0472">Membrane</keyword>
<evidence type="ECO:0000313" key="7">
    <source>
        <dbReference type="EMBL" id="KAF0727835.1"/>
    </source>
</evidence>
<evidence type="ECO:0000256" key="5">
    <source>
        <dbReference type="SAM" id="Phobius"/>
    </source>
</evidence>
<reference evidence="7 8" key="1">
    <citation type="submission" date="2019-07" db="EMBL/GenBank/DDBJ databases">
        <title>Genomics analysis of Aphanomyces spp. identifies a new class of oomycete effector associated with host adaptation.</title>
        <authorList>
            <person name="Gaulin E."/>
        </authorList>
    </citation>
    <scope>NUCLEOTIDE SEQUENCE [LARGE SCALE GENOMIC DNA]</scope>
    <source>
        <strain evidence="7 8">ATCC 201684</strain>
    </source>
</reference>
<feature type="transmembrane region" description="Helical" evidence="5">
    <location>
        <begin position="385"/>
        <end position="407"/>
    </location>
</feature>
<name>A0A6G0WKM9_9STRA</name>
<gene>
    <name evidence="7" type="ORF">Ae201684_014177</name>
</gene>
<feature type="transmembrane region" description="Helical" evidence="5">
    <location>
        <begin position="87"/>
        <end position="117"/>
    </location>
</feature>
<keyword evidence="2 5" id="KW-0812">Transmembrane</keyword>
<feature type="transmembrane region" description="Helical" evidence="5">
    <location>
        <begin position="123"/>
        <end position="142"/>
    </location>
</feature>
<protein>
    <recommendedName>
        <fullName evidence="6">Amino acid transporter transmembrane domain-containing protein</fullName>
    </recommendedName>
</protein>
<evidence type="ECO:0000256" key="2">
    <source>
        <dbReference type="ARBA" id="ARBA00022692"/>
    </source>
</evidence>
<evidence type="ECO:0000313" key="8">
    <source>
        <dbReference type="Proteomes" id="UP000481153"/>
    </source>
</evidence>
<accession>A0A6G0WKM9</accession>
<feature type="transmembrane region" description="Helical" evidence="5">
    <location>
        <begin position="12"/>
        <end position="29"/>
    </location>
</feature>
<dbReference type="GO" id="GO:0005774">
    <property type="term" value="C:vacuolar membrane"/>
    <property type="evidence" value="ECO:0007669"/>
    <property type="project" value="TreeGrafter"/>
</dbReference>
<feature type="transmembrane region" description="Helical" evidence="5">
    <location>
        <begin position="361"/>
        <end position="378"/>
    </location>
</feature>
<dbReference type="GO" id="GO:0015179">
    <property type="term" value="F:L-amino acid transmembrane transporter activity"/>
    <property type="evidence" value="ECO:0007669"/>
    <property type="project" value="TreeGrafter"/>
</dbReference>
<sequence length="485" mass="52029">MGKPFLTREDLKVAFSIFCCVCGVGTLSLPKNYASAGFGWASAALVYMALINTYATVCISKLFLVAPKRVRTFADLGEFCMGSFGRWAILITQMLDCILVPIVLLVLGGSIGVIIFPGTYGETTWIIMTGLSLLPICLIPTLKEGAMAAAAGALGTILASIIALYLLVDNMAPIPKGVGIPSPDVGFKQVASVFGSLALAYGAGIVIPALQREHSEPTRMPKVIIVSMVIITIFFLAVSVVGVSVLGCQVPGNLIFSIAGTPTVLGFTANRGGVILSSLFMFLHVAVAFAVIMNPAYYTLERLILGLHKHIDTNVEVEGGFQSVTTPNNDGTKMSTMTLADEDHDLDSKTYQAPGVYPKVATLRVIVVAACIAIACVWKNHLSDLLDFAGACCVSVCCMILPMMFYIKHFWSSISKIEIVWAITSIVVCACLAVYETYQNGKPLFNPQPSAPATWDSIKFAYCPAGSSYQRMVYTNVSYHANYTH</sequence>
<dbReference type="AlphaFoldDB" id="A0A6G0WKM9"/>
<evidence type="ECO:0000259" key="6">
    <source>
        <dbReference type="Pfam" id="PF01490"/>
    </source>
</evidence>
<feature type="transmembrane region" description="Helical" evidence="5">
    <location>
        <begin position="274"/>
        <end position="293"/>
    </location>
</feature>
<feature type="transmembrane region" description="Helical" evidence="5">
    <location>
        <begin position="250"/>
        <end position="267"/>
    </location>
</feature>
<feature type="transmembrane region" description="Helical" evidence="5">
    <location>
        <begin position="149"/>
        <end position="168"/>
    </location>
</feature>
<organism evidence="7 8">
    <name type="scientific">Aphanomyces euteiches</name>
    <dbReference type="NCBI Taxonomy" id="100861"/>
    <lineage>
        <taxon>Eukaryota</taxon>
        <taxon>Sar</taxon>
        <taxon>Stramenopiles</taxon>
        <taxon>Oomycota</taxon>
        <taxon>Saprolegniomycetes</taxon>
        <taxon>Saprolegniales</taxon>
        <taxon>Verrucalvaceae</taxon>
        <taxon>Aphanomyces</taxon>
    </lineage>
</organism>
<dbReference type="Proteomes" id="UP000481153">
    <property type="component" value="Unassembled WGS sequence"/>
</dbReference>
<dbReference type="PANTHER" id="PTHR22950">
    <property type="entry name" value="AMINO ACID TRANSPORTER"/>
    <property type="match status" value="1"/>
</dbReference>
<dbReference type="VEuPathDB" id="FungiDB:AeMF1_014411"/>
<proteinExistence type="predicted"/>
<dbReference type="Pfam" id="PF01490">
    <property type="entry name" value="Aa_trans"/>
    <property type="match status" value="1"/>
</dbReference>
<evidence type="ECO:0000256" key="4">
    <source>
        <dbReference type="ARBA" id="ARBA00023136"/>
    </source>
</evidence>
<keyword evidence="3 5" id="KW-1133">Transmembrane helix</keyword>
<evidence type="ECO:0000256" key="1">
    <source>
        <dbReference type="ARBA" id="ARBA00004141"/>
    </source>
</evidence>
<feature type="transmembrane region" description="Helical" evidence="5">
    <location>
        <begin position="223"/>
        <end position="244"/>
    </location>
</feature>
<dbReference type="InterPro" id="IPR013057">
    <property type="entry name" value="AA_transpt_TM"/>
</dbReference>
<dbReference type="EMBL" id="VJMJ01000187">
    <property type="protein sequence ID" value="KAF0727835.1"/>
    <property type="molecule type" value="Genomic_DNA"/>
</dbReference>
<feature type="transmembrane region" description="Helical" evidence="5">
    <location>
        <begin position="190"/>
        <end position="211"/>
    </location>
</feature>
<feature type="transmembrane region" description="Helical" evidence="5">
    <location>
        <begin position="41"/>
        <end position="66"/>
    </location>
</feature>
<comment type="subcellular location">
    <subcellularLocation>
        <location evidence="1">Membrane</location>
        <topology evidence="1">Multi-pass membrane protein</topology>
    </subcellularLocation>
</comment>
<comment type="caution">
    <text evidence="7">The sequence shown here is derived from an EMBL/GenBank/DDBJ whole genome shotgun (WGS) entry which is preliminary data.</text>
</comment>
<keyword evidence="8" id="KW-1185">Reference proteome</keyword>
<feature type="domain" description="Amino acid transporter transmembrane" evidence="6">
    <location>
        <begin position="12"/>
        <end position="435"/>
    </location>
</feature>